<keyword evidence="5" id="KW-1185">Reference proteome</keyword>
<evidence type="ECO:0000256" key="3">
    <source>
        <dbReference type="ARBA" id="ARBA00046339"/>
    </source>
</evidence>
<evidence type="ECO:0000256" key="2">
    <source>
        <dbReference type="ARBA" id="ARBA00023186"/>
    </source>
</evidence>
<dbReference type="AlphaFoldDB" id="A4RSK8"/>
<evidence type="ECO:0000313" key="4">
    <source>
        <dbReference type="EMBL" id="ABO94522.1"/>
    </source>
</evidence>
<keyword evidence="2" id="KW-0143">Chaperone</keyword>
<dbReference type="Proteomes" id="UP000001568">
    <property type="component" value="Chromosome 2"/>
</dbReference>
<dbReference type="PANTHER" id="PTHR33620:SF1">
    <property type="entry name" value="UREASE ACCESSORY PROTEIN F"/>
    <property type="match status" value="1"/>
</dbReference>
<dbReference type="STRING" id="436017.A4RSK8"/>
<dbReference type="Gene3D" id="1.10.4190.10">
    <property type="entry name" value="Urease accessory protein UreF"/>
    <property type="match status" value="1"/>
</dbReference>
<dbReference type="KEGG" id="olu:OSTLU_119677"/>
<dbReference type="GO" id="GO:0016151">
    <property type="term" value="F:nickel cation binding"/>
    <property type="evidence" value="ECO:0007669"/>
    <property type="project" value="InterPro"/>
</dbReference>
<name>A4RSK8_OSTLU</name>
<dbReference type="InterPro" id="IPR002639">
    <property type="entry name" value="UreF"/>
</dbReference>
<proteinExistence type="inferred from homology"/>
<comment type="similarity">
    <text evidence="3">Belongs to the UreF family.</text>
</comment>
<dbReference type="OMA" id="FAWITRV"/>
<evidence type="ECO:0000256" key="1">
    <source>
        <dbReference type="ARBA" id="ARBA00022988"/>
    </source>
</evidence>
<reference evidence="4 5" key="1">
    <citation type="journal article" date="2007" name="Proc. Natl. Acad. Sci. U.S.A.">
        <title>The tiny eukaryote Ostreococcus provides genomic insights into the paradox of plankton speciation.</title>
        <authorList>
            <person name="Palenik B."/>
            <person name="Grimwood J."/>
            <person name="Aerts A."/>
            <person name="Rouze P."/>
            <person name="Salamov A."/>
            <person name="Putnam N."/>
            <person name="Dupont C."/>
            <person name="Jorgensen R."/>
            <person name="Derelle E."/>
            <person name="Rombauts S."/>
            <person name="Zhou K."/>
            <person name="Otillar R."/>
            <person name="Merchant S.S."/>
            <person name="Podell S."/>
            <person name="Gaasterland T."/>
            <person name="Napoli C."/>
            <person name="Gendler K."/>
            <person name="Manuell A."/>
            <person name="Tai V."/>
            <person name="Vallon O."/>
            <person name="Piganeau G."/>
            <person name="Jancek S."/>
            <person name="Heijde M."/>
            <person name="Jabbari K."/>
            <person name="Bowler C."/>
            <person name="Lohr M."/>
            <person name="Robbens S."/>
            <person name="Werner G."/>
            <person name="Dubchak I."/>
            <person name="Pazour G.J."/>
            <person name="Ren Q."/>
            <person name="Paulsen I."/>
            <person name="Delwiche C."/>
            <person name="Schmutz J."/>
            <person name="Rokhsar D."/>
            <person name="Van de Peer Y."/>
            <person name="Moreau H."/>
            <person name="Grigoriev I.V."/>
        </authorList>
    </citation>
    <scope>NUCLEOTIDE SEQUENCE [LARGE SCALE GENOMIC DNA]</scope>
    <source>
        <strain evidence="4 5">CCE9901</strain>
    </source>
</reference>
<dbReference type="RefSeq" id="XP_001416229.1">
    <property type="nucleotide sequence ID" value="XM_001416192.1"/>
</dbReference>
<gene>
    <name evidence="4" type="primary">UreF</name>
    <name evidence="4" type="ORF">OSTLU_119677</name>
</gene>
<dbReference type="Gramene" id="ABO94522">
    <property type="protein sequence ID" value="ABO94522"/>
    <property type="gene ID" value="OSTLU_119677"/>
</dbReference>
<accession>A4RSK8</accession>
<dbReference type="PANTHER" id="PTHR33620">
    <property type="entry name" value="UREASE ACCESSORY PROTEIN F"/>
    <property type="match status" value="1"/>
</dbReference>
<dbReference type="OrthoDB" id="2550922at2759"/>
<protein>
    <recommendedName>
        <fullName evidence="6">Urease accessory protein UreF</fullName>
    </recommendedName>
</protein>
<dbReference type="EMBL" id="CP000582">
    <property type="protein sequence ID" value="ABO94522.1"/>
    <property type="molecule type" value="Genomic_DNA"/>
</dbReference>
<dbReference type="Pfam" id="PF01730">
    <property type="entry name" value="UreF"/>
    <property type="match status" value="1"/>
</dbReference>
<dbReference type="HOGENOM" id="CLU_049215_1_1_1"/>
<organism evidence="4 5">
    <name type="scientific">Ostreococcus lucimarinus (strain CCE9901)</name>
    <dbReference type="NCBI Taxonomy" id="436017"/>
    <lineage>
        <taxon>Eukaryota</taxon>
        <taxon>Viridiplantae</taxon>
        <taxon>Chlorophyta</taxon>
        <taxon>Mamiellophyceae</taxon>
        <taxon>Mamiellales</taxon>
        <taxon>Bathycoccaceae</taxon>
        <taxon>Ostreococcus</taxon>
    </lineage>
</organism>
<sequence length="275" mass="29191">MEAFVLIDPLLPTGAFAHSLGLEPARIARAVGTLDETSREASRAVETYARECAQSAIDGQLPFALAARALAVRANEKRAREGDEDGTTRAWRAANAECAALCASNAVNRRASAGTGAALLRASIVAFGEDRSWYLRAIKRTLRRPPPLGLGEAHHACVFGAVSAIANLDAEACARAYVYCIMRDVCSAATRLNASGPLETVAALRRCVEDAEAACAVAVAEFNASTVRASTIDDDDDDDDDAIMNYLRRAPATSAPIYEAVQGAHDHARARLFNS</sequence>
<evidence type="ECO:0000313" key="5">
    <source>
        <dbReference type="Proteomes" id="UP000001568"/>
    </source>
</evidence>
<keyword evidence="1" id="KW-0996">Nickel insertion</keyword>
<dbReference type="InterPro" id="IPR038277">
    <property type="entry name" value="UreF_sf"/>
</dbReference>
<dbReference type="GeneID" id="5000323"/>
<evidence type="ECO:0008006" key="6">
    <source>
        <dbReference type="Google" id="ProtNLM"/>
    </source>
</evidence>